<gene>
    <name evidence="12" type="ORF">AUR04nite_01750</name>
</gene>
<comment type="subcellular location">
    <subcellularLocation>
        <location evidence="1">Cell membrane</location>
        <topology evidence="1">Single-pass membrane protein</topology>
    </subcellularLocation>
</comment>
<comment type="similarity">
    <text evidence="2">Belongs to the YajC family.</text>
</comment>
<evidence type="ECO:0000256" key="5">
    <source>
        <dbReference type="ARBA" id="ARBA00022692"/>
    </source>
</evidence>
<dbReference type="RefSeq" id="WP_141360990.1">
    <property type="nucleotide sequence ID" value="NZ_BAAAJL010000007.1"/>
</dbReference>
<evidence type="ECO:0000256" key="3">
    <source>
        <dbReference type="ARBA" id="ARBA00022448"/>
    </source>
</evidence>
<dbReference type="OrthoDB" id="3267178at2"/>
<dbReference type="InterPro" id="IPR003849">
    <property type="entry name" value="Preprotein_translocase_YajC"/>
</dbReference>
<evidence type="ECO:0008006" key="14">
    <source>
        <dbReference type="Google" id="ProtNLM"/>
    </source>
</evidence>
<evidence type="ECO:0000256" key="4">
    <source>
        <dbReference type="ARBA" id="ARBA00022475"/>
    </source>
</evidence>
<evidence type="ECO:0000256" key="2">
    <source>
        <dbReference type="ARBA" id="ARBA00006742"/>
    </source>
</evidence>
<evidence type="ECO:0000313" key="12">
    <source>
        <dbReference type="EMBL" id="GED04643.1"/>
    </source>
</evidence>
<feature type="region of interest" description="Disordered" evidence="10">
    <location>
        <begin position="106"/>
        <end position="140"/>
    </location>
</feature>
<evidence type="ECO:0000256" key="6">
    <source>
        <dbReference type="ARBA" id="ARBA00022927"/>
    </source>
</evidence>
<evidence type="ECO:0000256" key="10">
    <source>
        <dbReference type="SAM" id="MobiDB-lite"/>
    </source>
</evidence>
<dbReference type="NCBIfam" id="TIGR00739">
    <property type="entry name" value="yajC"/>
    <property type="match status" value="1"/>
</dbReference>
<feature type="compositionally biased region" description="Low complexity" evidence="10">
    <location>
        <begin position="106"/>
        <end position="121"/>
    </location>
</feature>
<reference evidence="12 13" key="1">
    <citation type="submission" date="2019-06" db="EMBL/GenBank/DDBJ databases">
        <title>Whole genome shotgun sequence of Glutamicibacter uratoxydans NBRC 15515.</title>
        <authorList>
            <person name="Hosoyama A."/>
            <person name="Uohara A."/>
            <person name="Ohji S."/>
            <person name="Ichikawa N."/>
        </authorList>
    </citation>
    <scope>NUCLEOTIDE SEQUENCE [LARGE SCALE GENOMIC DNA]</scope>
    <source>
        <strain evidence="12 13">NBRC 15515</strain>
    </source>
</reference>
<feature type="compositionally biased region" description="Basic and acidic residues" evidence="10">
    <location>
        <begin position="125"/>
        <end position="140"/>
    </location>
</feature>
<proteinExistence type="inferred from homology"/>
<keyword evidence="6" id="KW-0653">Protein transport</keyword>
<comment type="caution">
    <text evidence="12">The sequence shown here is derived from an EMBL/GenBank/DDBJ whole genome shotgun (WGS) entry which is preliminary data.</text>
</comment>
<evidence type="ECO:0000256" key="11">
    <source>
        <dbReference type="SAM" id="Phobius"/>
    </source>
</evidence>
<evidence type="ECO:0000256" key="1">
    <source>
        <dbReference type="ARBA" id="ARBA00004162"/>
    </source>
</evidence>
<name>A0A4Y4DJB2_GLUUR</name>
<keyword evidence="8" id="KW-0811">Translocation</keyword>
<feature type="transmembrane region" description="Helical" evidence="11">
    <location>
        <begin position="12"/>
        <end position="33"/>
    </location>
</feature>
<accession>A0A4Y4DJB2</accession>
<keyword evidence="9 11" id="KW-0472">Membrane</keyword>
<dbReference type="PANTHER" id="PTHR33909">
    <property type="entry name" value="SEC TRANSLOCON ACCESSORY COMPLEX SUBUNIT YAJC"/>
    <property type="match status" value="1"/>
</dbReference>
<protein>
    <recommendedName>
        <fullName evidence="14">Preprotein translocase subunit YajC</fullName>
    </recommendedName>
</protein>
<keyword evidence="7 11" id="KW-1133">Transmembrane helix</keyword>
<keyword evidence="4" id="KW-1003">Cell membrane</keyword>
<organism evidence="12 13">
    <name type="scientific">Glutamicibacter uratoxydans</name>
    <name type="common">Arthrobacter uratoxydans</name>
    <dbReference type="NCBI Taxonomy" id="43667"/>
    <lineage>
        <taxon>Bacteria</taxon>
        <taxon>Bacillati</taxon>
        <taxon>Actinomycetota</taxon>
        <taxon>Actinomycetes</taxon>
        <taxon>Micrococcales</taxon>
        <taxon>Micrococcaceae</taxon>
        <taxon>Glutamicibacter</taxon>
    </lineage>
</organism>
<keyword evidence="5 11" id="KW-0812">Transmembrane</keyword>
<evidence type="ECO:0000313" key="13">
    <source>
        <dbReference type="Proteomes" id="UP000316612"/>
    </source>
</evidence>
<sequence>MNFPVIAQAAGGGFNPSLILMVALFAVLILMMFRGRKKQAAQQEKLKTNTVPGAKVMTNSGIFGTVVGIDAEDRVQVEVANGVVLTLHRQAISTFLDNEASAAPAAASDAAAPATETPAGETAEETLRRLNDEGKDDRNA</sequence>
<keyword evidence="13" id="KW-1185">Reference proteome</keyword>
<dbReference type="SMART" id="SM01323">
    <property type="entry name" value="YajC"/>
    <property type="match status" value="1"/>
</dbReference>
<dbReference type="GO" id="GO:0005886">
    <property type="term" value="C:plasma membrane"/>
    <property type="evidence" value="ECO:0007669"/>
    <property type="project" value="UniProtKB-SubCell"/>
</dbReference>
<dbReference type="PANTHER" id="PTHR33909:SF1">
    <property type="entry name" value="SEC TRANSLOCON ACCESSORY COMPLEX SUBUNIT YAJC"/>
    <property type="match status" value="1"/>
</dbReference>
<dbReference type="GO" id="GO:0015031">
    <property type="term" value="P:protein transport"/>
    <property type="evidence" value="ECO:0007669"/>
    <property type="project" value="UniProtKB-KW"/>
</dbReference>
<dbReference type="Proteomes" id="UP000316612">
    <property type="component" value="Unassembled WGS sequence"/>
</dbReference>
<evidence type="ECO:0000256" key="9">
    <source>
        <dbReference type="ARBA" id="ARBA00023136"/>
    </source>
</evidence>
<evidence type="ECO:0000256" key="7">
    <source>
        <dbReference type="ARBA" id="ARBA00022989"/>
    </source>
</evidence>
<dbReference type="EMBL" id="BJNY01000001">
    <property type="protein sequence ID" value="GED04643.1"/>
    <property type="molecule type" value="Genomic_DNA"/>
</dbReference>
<dbReference type="Pfam" id="PF02699">
    <property type="entry name" value="YajC"/>
    <property type="match status" value="1"/>
</dbReference>
<dbReference type="AlphaFoldDB" id="A0A4Y4DJB2"/>
<evidence type="ECO:0000256" key="8">
    <source>
        <dbReference type="ARBA" id="ARBA00023010"/>
    </source>
</evidence>
<keyword evidence="3" id="KW-0813">Transport</keyword>